<dbReference type="Pfam" id="PF05368">
    <property type="entry name" value="NmrA"/>
    <property type="match status" value="1"/>
</dbReference>
<dbReference type="InterPro" id="IPR051604">
    <property type="entry name" value="Ergot_Alk_Oxidoreductase"/>
</dbReference>
<dbReference type="STRING" id="348802.A0A0D2CR13"/>
<dbReference type="EMBL" id="KN847321">
    <property type="protein sequence ID" value="KIW52427.1"/>
    <property type="molecule type" value="Genomic_DNA"/>
</dbReference>
<accession>A0A0D2CR13</accession>
<name>A0A0D2CR13_9EURO</name>
<evidence type="ECO:0000313" key="3">
    <source>
        <dbReference type="Proteomes" id="UP000054342"/>
    </source>
</evidence>
<feature type="domain" description="NmrA-like" evidence="1">
    <location>
        <begin position="20"/>
        <end position="303"/>
    </location>
</feature>
<reference evidence="2 3" key="1">
    <citation type="submission" date="2015-01" db="EMBL/GenBank/DDBJ databases">
        <title>The Genome Sequence of Exophiala xenobiotica CBS118157.</title>
        <authorList>
            <consortium name="The Broad Institute Genomics Platform"/>
            <person name="Cuomo C."/>
            <person name="de Hoog S."/>
            <person name="Gorbushina A."/>
            <person name="Stielow B."/>
            <person name="Teixiera M."/>
            <person name="Abouelleil A."/>
            <person name="Chapman S.B."/>
            <person name="Priest M."/>
            <person name="Young S.K."/>
            <person name="Wortman J."/>
            <person name="Nusbaum C."/>
            <person name="Birren B."/>
        </authorList>
    </citation>
    <scope>NUCLEOTIDE SEQUENCE [LARGE SCALE GENOMIC DNA]</scope>
    <source>
        <strain evidence="2 3">CBS 118157</strain>
    </source>
</reference>
<dbReference type="Proteomes" id="UP000054342">
    <property type="component" value="Unassembled WGS sequence"/>
</dbReference>
<evidence type="ECO:0000313" key="2">
    <source>
        <dbReference type="EMBL" id="KIW52427.1"/>
    </source>
</evidence>
<organism evidence="2 3">
    <name type="scientific">Exophiala xenobiotica</name>
    <dbReference type="NCBI Taxonomy" id="348802"/>
    <lineage>
        <taxon>Eukaryota</taxon>
        <taxon>Fungi</taxon>
        <taxon>Dikarya</taxon>
        <taxon>Ascomycota</taxon>
        <taxon>Pezizomycotina</taxon>
        <taxon>Eurotiomycetes</taxon>
        <taxon>Chaetothyriomycetidae</taxon>
        <taxon>Chaetothyriales</taxon>
        <taxon>Herpotrichiellaceae</taxon>
        <taxon>Exophiala</taxon>
    </lineage>
</organism>
<dbReference type="AlphaFoldDB" id="A0A0D2CR13"/>
<dbReference type="PANTHER" id="PTHR43162">
    <property type="match status" value="1"/>
</dbReference>
<dbReference type="InterPro" id="IPR036291">
    <property type="entry name" value="NAD(P)-bd_dom_sf"/>
</dbReference>
<gene>
    <name evidence="2" type="ORF">PV05_08063</name>
</gene>
<keyword evidence="3" id="KW-1185">Reference proteome</keyword>
<dbReference type="OrthoDB" id="419598at2759"/>
<dbReference type="RefSeq" id="XP_013313011.1">
    <property type="nucleotide sequence ID" value="XM_013457557.1"/>
</dbReference>
<protein>
    <recommendedName>
        <fullName evidence="1">NmrA-like domain-containing protein</fullName>
    </recommendedName>
</protein>
<dbReference type="PANTHER" id="PTHR43162:SF1">
    <property type="entry name" value="PRESTALK A DIFFERENTIATION PROTEIN A"/>
    <property type="match status" value="1"/>
</dbReference>
<evidence type="ECO:0000259" key="1">
    <source>
        <dbReference type="Pfam" id="PF05368"/>
    </source>
</evidence>
<dbReference type="HOGENOM" id="CLU_007383_10_0_1"/>
<dbReference type="InterPro" id="IPR008030">
    <property type="entry name" value="NmrA-like"/>
</dbReference>
<dbReference type="GeneID" id="25329971"/>
<dbReference type="SUPFAM" id="SSF51735">
    <property type="entry name" value="NAD(P)-binding Rossmann-fold domains"/>
    <property type="match status" value="1"/>
</dbReference>
<dbReference type="Gene3D" id="3.40.50.720">
    <property type="entry name" value="NAD(P)-binding Rossmann-like Domain"/>
    <property type="match status" value="1"/>
</dbReference>
<proteinExistence type="predicted"/>
<sequence>MPSKDQGTVQSIMSSPDATIVFGPTGNVGSATARCMRQHGTRVVLAMRDPRKPIPGLTASQEAEAQFERVQADLTKPETINSAVTQTKAKRAFIYVAFGTPDNMRASVTALQSAGIEFVVLLSSDAIQGSPRDVSPADFVAWAHAQVEINLEEIFGPERFVAVRPTYFASNALWWKRMISEGEVRMAYPNAKFDWISPEDIGVVCGNLLAEGPRIFHDTNNNVIRLSGPELISLGDAVRIIGRVIGQSIGITEVDEQKGLEIYVDDFGIPESVGNGMLQAMRISSSDGGEHVLYPSHAYEEAKDNVRKYARGQFTTLHEWVAEHKDEFLT</sequence>